<keyword evidence="2" id="KW-0813">Transport</keyword>
<reference evidence="7 8" key="1">
    <citation type="submission" date="2020-08" db="EMBL/GenBank/DDBJ databases">
        <title>Sequencing the genomes of 1000 actinobacteria strains.</title>
        <authorList>
            <person name="Klenk H.-P."/>
        </authorList>
    </citation>
    <scope>NUCLEOTIDE SEQUENCE [LARGE SCALE GENOMIC DNA]</scope>
    <source>
        <strain evidence="7 8">DSM 44230</strain>
    </source>
</reference>
<keyword evidence="5" id="KW-0046">Antibiotic resistance</keyword>
<dbReference type="PROSITE" id="PS50893">
    <property type="entry name" value="ABC_TRANSPORTER_2"/>
    <property type="match status" value="1"/>
</dbReference>
<dbReference type="Pfam" id="PF00005">
    <property type="entry name" value="ABC_tran"/>
    <property type="match status" value="1"/>
</dbReference>
<dbReference type="SUPFAM" id="SSF52540">
    <property type="entry name" value="P-loop containing nucleoside triphosphate hydrolases"/>
    <property type="match status" value="1"/>
</dbReference>
<dbReference type="PANTHER" id="PTHR42711:SF17">
    <property type="entry name" value="ABC TRANSPORTER ATP-BINDING PROTEIN"/>
    <property type="match status" value="1"/>
</dbReference>
<dbReference type="InterPro" id="IPR050763">
    <property type="entry name" value="ABC_transporter_ATP-binding"/>
</dbReference>
<dbReference type="GO" id="GO:0005886">
    <property type="term" value="C:plasma membrane"/>
    <property type="evidence" value="ECO:0007669"/>
    <property type="project" value="UniProtKB-SubCell"/>
</dbReference>
<accession>A0A7W7CFG5</accession>
<dbReference type="GO" id="GO:0046677">
    <property type="term" value="P:response to antibiotic"/>
    <property type="evidence" value="ECO:0007669"/>
    <property type="project" value="UniProtKB-KW"/>
</dbReference>
<dbReference type="InterPro" id="IPR017871">
    <property type="entry name" value="ABC_transporter-like_CS"/>
</dbReference>
<keyword evidence="8" id="KW-1185">Reference proteome</keyword>
<dbReference type="GO" id="GO:0005524">
    <property type="term" value="F:ATP binding"/>
    <property type="evidence" value="ECO:0007669"/>
    <property type="project" value="UniProtKB-KW"/>
</dbReference>
<evidence type="ECO:0000256" key="5">
    <source>
        <dbReference type="ARBA" id="ARBA00023251"/>
    </source>
</evidence>
<proteinExistence type="predicted"/>
<dbReference type="Proteomes" id="UP000533598">
    <property type="component" value="Unassembled WGS sequence"/>
</dbReference>
<organism evidence="7 8">
    <name type="scientific">Crossiella cryophila</name>
    <dbReference type="NCBI Taxonomy" id="43355"/>
    <lineage>
        <taxon>Bacteria</taxon>
        <taxon>Bacillati</taxon>
        <taxon>Actinomycetota</taxon>
        <taxon>Actinomycetes</taxon>
        <taxon>Pseudonocardiales</taxon>
        <taxon>Pseudonocardiaceae</taxon>
        <taxon>Crossiella</taxon>
    </lineage>
</organism>
<name>A0A7W7CFG5_9PSEU</name>
<dbReference type="CDD" id="cd03230">
    <property type="entry name" value="ABC_DR_subfamily_A"/>
    <property type="match status" value="1"/>
</dbReference>
<dbReference type="PROSITE" id="PS00211">
    <property type="entry name" value="ABC_TRANSPORTER_1"/>
    <property type="match status" value="1"/>
</dbReference>
<evidence type="ECO:0000256" key="1">
    <source>
        <dbReference type="ARBA" id="ARBA00004202"/>
    </source>
</evidence>
<dbReference type="Gene3D" id="3.40.50.300">
    <property type="entry name" value="P-loop containing nucleotide triphosphate hydrolases"/>
    <property type="match status" value="1"/>
</dbReference>
<evidence type="ECO:0000256" key="2">
    <source>
        <dbReference type="ARBA" id="ARBA00022448"/>
    </source>
</evidence>
<dbReference type="AlphaFoldDB" id="A0A7W7CFG5"/>
<dbReference type="InterPro" id="IPR003439">
    <property type="entry name" value="ABC_transporter-like_ATP-bd"/>
</dbReference>
<comment type="caution">
    <text evidence="7">The sequence shown here is derived from an EMBL/GenBank/DDBJ whole genome shotgun (WGS) entry which is preliminary data.</text>
</comment>
<dbReference type="InterPro" id="IPR027417">
    <property type="entry name" value="P-loop_NTPase"/>
</dbReference>
<dbReference type="RefSeq" id="WP_185004684.1">
    <property type="nucleotide sequence ID" value="NZ_BAAAUI010000081.1"/>
</dbReference>
<evidence type="ECO:0000256" key="3">
    <source>
        <dbReference type="ARBA" id="ARBA00022741"/>
    </source>
</evidence>
<comment type="subcellular location">
    <subcellularLocation>
        <location evidence="1">Cell membrane</location>
        <topology evidence="1">Peripheral membrane protein</topology>
    </subcellularLocation>
</comment>
<dbReference type="GO" id="GO:0016887">
    <property type="term" value="F:ATP hydrolysis activity"/>
    <property type="evidence" value="ECO:0007669"/>
    <property type="project" value="InterPro"/>
</dbReference>
<dbReference type="EMBL" id="JACHMH010000001">
    <property type="protein sequence ID" value="MBB4678871.1"/>
    <property type="molecule type" value="Genomic_DNA"/>
</dbReference>
<feature type="domain" description="ABC transporter" evidence="6">
    <location>
        <begin position="5"/>
        <end position="228"/>
    </location>
</feature>
<dbReference type="PANTHER" id="PTHR42711">
    <property type="entry name" value="ABC TRANSPORTER ATP-BINDING PROTEIN"/>
    <property type="match status" value="1"/>
</dbReference>
<keyword evidence="3" id="KW-0547">Nucleotide-binding</keyword>
<gene>
    <name evidence="7" type="ORF">HNR67_004989</name>
</gene>
<sequence length="297" mass="31253">MNEAVHLHAVTKAYGPVRAVNGVHLSVPAGQTVALLGPNGAGKSTTINLMLGLLAPDSGQVSLFGGTPEAAIRAGRIGVLPQDAKLIPRVTVAELVDFVRRSYPSPLPLAEVLGLAGLTDLAKRKADALSGGQARRVQFALAMAGDPELVVLDEPTTALDVEHRREFWTYLRAFAARGRTVLFSSHYLEEVAENADRVVVISGGRTIADATPDELRGRVGGRTVSLDPDGRRPDELQRLPGVLSVSLRGGRAYLSSADSDATVQALAQLGAIRDLEVAGAGLEEAFMALTAQDRTAV</sequence>
<dbReference type="InterPro" id="IPR003593">
    <property type="entry name" value="AAA+_ATPase"/>
</dbReference>
<dbReference type="SMART" id="SM00382">
    <property type="entry name" value="AAA"/>
    <property type="match status" value="1"/>
</dbReference>
<evidence type="ECO:0000259" key="6">
    <source>
        <dbReference type="PROSITE" id="PS50893"/>
    </source>
</evidence>
<protein>
    <submittedName>
        <fullName evidence="7">ABC-2 type transport system ATP-binding protein</fullName>
    </submittedName>
</protein>
<evidence type="ECO:0000313" key="8">
    <source>
        <dbReference type="Proteomes" id="UP000533598"/>
    </source>
</evidence>
<evidence type="ECO:0000313" key="7">
    <source>
        <dbReference type="EMBL" id="MBB4678871.1"/>
    </source>
</evidence>
<keyword evidence="4 7" id="KW-0067">ATP-binding</keyword>
<evidence type="ECO:0000256" key="4">
    <source>
        <dbReference type="ARBA" id="ARBA00022840"/>
    </source>
</evidence>